<dbReference type="OrthoDB" id="9010513at2759"/>
<dbReference type="HOGENOM" id="CLU_028840_5_0_1"/>
<name>E3NM31_CAERE</name>
<reference evidence="2" key="1">
    <citation type="submission" date="2007-07" db="EMBL/GenBank/DDBJ databases">
        <title>PCAP assembly of the Caenorhabditis remanei genome.</title>
        <authorList>
            <consortium name="The Caenorhabditis remanei Sequencing Consortium"/>
            <person name="Wilson R.K."/>
        </authorList>
    </citation>
    <scope>NUCLEOTIDE SEQUENCE [LARGE SCALE GENOMIC DNA]</scope>
    <source>
        <strain evidence="2">PB4641</strain>
    </source>
</reference>
<dbReference type="InterPro" id="IPR053222">
    <property type="entry name" value="Zygotic_Embryogenesis-Asso"/>
</dbReference>
<keyword evidence="3" id="KW-1185">Reference proteome</keyword>
<evidence type="ECO:0000259" key="1">
    <source>
        <dbReference type="PROSITE" id="PS50181"/>
    </source>
</evidence>
<evidence type="ECO:0000313" key="3">
    <source>
        <dbReference type="Proteomes" id="UP000008281"/>
    </source>
</evidence>
<dbReference type="PANTHER" id="PTHR22899">
    <property type="entry name" value="CYCLIN-RELATED F-BOX FAMILY"/>
    <property type="match status" value="1"/>
</dbReference>
<proteinExistence type="predicted"/>
<organism evidence="3">
    <name type="scientific">Caenorhabditis remanei</name>
    <name type="common">Caenorhabditis vulgaris</name>
    <dbReference type="NCBI Taxonomy" id="31234"/>
    <lineage>
        <taxon>Eukaryota</taxon>
        <taxon>Metazoa</taxon>
        <taxon>Ecdysozoa</taxon>
        <taxon>Nematoda</taxon>
        <taxon>Chromadorea</taxon>
        <taxon>Rhabditida</taxon>
        <taxon>Rhabditina</taxon>
        <taxon>Rhabditomorpha</taxon>
        <taxon>Rhabditoidea</taxon>
        <taxon>Rhabditidae</taxon>
        <taxon>Peloderinae</taxon>
        <taxon>Caenorhabditis</taxon>
    </lineage>
</organism>
<dbReference type="AlphaFoldDB" id="E3NM31"/>
<evidence type="ECO:0000313" key="2">
    <source>
        <dbReference type="EMBL" id="EFP06593.1"/>
    </source>
</evidence>
<accession>E3NM31</accession>
<gene>
    <name evidence="2" type="ORF">CRE_25959</name>
</gene>
<feature type="domain" description="F-box" evidence="1">
    <location>
        <begin position="4"/>
        <end position="55"/>
    </location>
</feature>
<sequence length="231" mass="27447">MTTAFPLLRLPYLVLMPILEQMEFMERIALSILSNRARMFLKLLKMKCEHITLELNDCRLKMTVIFENSEKLKVNILMIGYQEVDLRYGHDYISRWPCTLPPMDYVLPIMDVTHCKSIKQFIVFEIPQRDIFLAKLPKILKKLPKIDEVIAEKTYRNCTSDSPLFKVLRIVLPVSSAVTIFYHVLKPEDFQEIFKGNFDAVTLRKYWDISYFEMPNDDMKFSLERFDDDKR</sequence>
<dbReference type="InParanoid" id="E3NM31"/>
<dbReference type="PROSITE" id="PS50181">
    <property type="entry name" value="FBOX"/>
    <property type="match status" value="1"/>
</dbReference>
<dbReference type="Pfam" id="PF00646">
    <property type="entry name" value="F-box"/>
    <property type="match status" value="1"/>
</dbReference>
<protein>
    <recommendedName>
        <fullName evidence="1">F-box domain-containing protein</fullName>
    </recommendedName>
</protein>
<dbReference type="Proteomes" id="UP000008281">
    <property type="component" value="Unassembled WGS sequence"/>
</dbReference>
<dbReference type="PANTHER" id="PTHR22899:SF0">
    <property type="entry name" value="F-BOX ASSOCIATED DOMAIN-CONTAINING PROTEIN-RELATED"/>
    <property type="match status" value="1"/>
</dbReference>
<dbReference type="InterPro" id="IPR001810">
    <property type="entry name" value="F-box_dom"/>
</dbReference>
<dbReference type="EMBL" id="DS268973">
    <property type="protein sequence ID" value="EFP06593.1"/>
    <property type="molecule type" value="Genomic_DNA"/>
</dbReference>